<reference evidence="2" key="2">
    <citation type="submission" date="2015-08" db="UniProtKB">
        <authorList>
            <consortium name="WormBaseParasite"/>
        </authorList>
    </citation>
    <scope>IDENTIFICATION</scope>
</reference>
<sequence length="70" mass="8074">MALSIVHEGDVHPINMDSWFRGTTSLGKCQMMPETIKPFQNESCVNTYPGSFKVRRKGIRNIQKNIIFKF</sequence>
<evidence type="ECO:0000313" key="1">
    <source>
        <dbReference type="Proteomes" id="UP000035680"/>
    </source>
</evidence>
<accession>A0A0K0FHA3</accession>
<dbReference type="WBParaSite" id="SVE_0826500.1">
    <property type="protein sequence ID" value="SVE_0826500.1"/>
    <property type="gene ID" value="SVE_0826500"/>
</dbReference>
<name>A0A0K0FHA3_STRVS</name>
<reference evidence="1" key="1">
    <citation type="submission" date="2014-07" db="EMBL/GenBank/DDBJ databases">
        <authorList>
            <person name="Martin A.A"/>
            <person name="De Silva N."/>
        </authorList>
    </citation>
    <scope>NUCLEOTIDE SEQUENCE</scope>
</reference>
<proteinExistence type="predicted"/>
<protein>
    <submittedName>
        <fullName evidence="2">Uncharacterized protein</fullName>
    </submittedName>
</protein>
<keyword evidence="1" id="KW-1185">Reference proteome</keyword>
<dbReference type="AlphaFoldDB" id="A0A0K0FHA3"/>
<organism evidence="1 2">
    <name type="scientific">Strongyloides venezuelensis</name>
    <name type="common">Threadworm</name>
    <dbReference type="NCBI Taxonomy" id="75913"/>
    <lineage>
        <taxon>Eukaryota</taxon>
        <taxon>Metazoa</taxon>
        <taxon>Ecdysozoa</taxon>
        <taxon>Nematoda</taxon>
        <taxon>Chromadorea</taxon>
        <taxon>Rhabditida</taxon>
        <taxon>Tylenchina</taxon>
        <taxon>Panagrolaimomorpha</taxon>
        <taxon>Strongyloidoidea</taxon>
        <taxon>Strongyloididae</taxon>
        <taxon>Strongyloides</taxon>
    </lineage>
</organism>
<dbReference type="Proteomes" id="UP000035680">
    <property type="component" value="Unassembled WGS sequence"/>
</dbReference>
<evidence type="ECO:0000313" key="2">
    <source>
        <dbReference type="WBParaSite" id="SVE_0826500.1"/>
    </source>
</evidence>